<dbReference type="Gene3D" id="3.20.20.80">
    <property type="entry name" value="Glycosidases"/>
    <property type="match status" value="1"/>
</dbReference>
<dbReference type="PANTHER" id="PTHR46066">
    <property type="entry name" value="CHITINASE DOMAIN-CONTAINING PROTEIN 1 FAMILY MEMBER"/>
    <property type="match status" value="1"/>
</dbReference>
<evidence type="ECO:0000313" key="4">
    <source>
        <dbReference type="EMBL" id="EDO34020.1"/>
    </source>
</evidence>
<dbReference type="AlphaFoldDB" id="A7SQL0"/>
<dbReference type="GO" id="GO:0070492">
    <property type="term" value="F:oligosaccharide binding"/>
    <property type="evidence" value="ECO:0000318"/>
    <property type="project" value="GO_Central"/>
</dbReference>
<dbReference type="PANTHER" id="PTHR46066:SF2">
    <property type="entry name" value="CHITINASE DOMAIN-CONTAINING PROTEIN 1"/>
    <property type="match status" value="1"/>
</dbReference>
<dbReference type="STRING" id="45351.A7SQL0"/>
<dbReference type="PhylomeDB" id="A7SQL0"/>
<comment type="similarity">
    <text evidence="1">Belongs to the glycosyl hydrolase 18 family.</text>
</comment>
<dbReference type="GO" id="GO:0008061">
    <property type="term" value="F:chitin binding"/>
    <property type="evidence" value="ECO:0007669"/>
    <property type="project" value="InterPro"/>
</dbReference>
<gene>
    <name evidence="4" type="ORF">NEMVEDRAFT_v1g127721</name>
</gene>
<evidence type="ECO:0000259" key="3">
    <source>
        <dbReference type="PROSITE" id="PS51910"/>
    </source>
</evidence>
<dbReference type="InterPro" id="IPR001223">
    <property type="entry name" value="Glyco_hydro18_cat"/>
</dbReference>
<protein>
    <recommendedName>
        <fullName evidence="2">Chitinase domain-containing protein 1</fullName>
    </recommendedName>
</protein>
<feature type="domain" description="GH18" evidence="3">
    <location>
        <begin position="31"/>
        <end position="347"/>
    </location>
</feature>
<dbReference type="GO" id="GO:0012505">
    <property type="term" value="C:endomembrane system"/>
    <property type="evidence" value="ECO:0000318"/>
    <property type="project" value="GO_Central"/>
</dbReference>
<accession>A7SQL0</accession>
<dbReference type="eggNOG" id="KOG2091">
    <property type="taxonomic scope" value="Eukaryota"/>
</dbReference>
<dbReference type="InterPro" id="IPR017853">
    <property type="entry name" value="GH"/>
</dbReference>
<feature type="non-terminal residue" evidence="4">
    <location>
        <position position="347"/>
    </location>
</feature>
<dbReference type="InParanoid" id="A7SQL0"/>
<reference evidence="4 5" key="1">
    <citation type="journal article" date="2007" name="Science">
        <title>Sea anemone genome reveals ancestral eumetazoan gene repertoire and genomic organization.</title>
        <authorList>
            <person name="Putnam N.H."/>
            <person name="Srivastava M."/>
            <person name="Hellsten U."/>
            <person name="Dirks B."/>
            <person name="Chapman J."/>
            <person name="Salamov A."/>
            <person name="Terry A."/>
            <person name="Shapiro H."/>
            <person name="Lindquist E."/>
            <person name="Kapitonov V.V."/>
            <person name="Jurka J."/>
            <person name="Genikhovich G."/>
            <person name="Grigoriev I.V."/>
            <person name="Lucas S.M."/>
            <person name="Steele R.E."/>
            <person name="Finnerty J.R."/>
            <person name="Technau U."/>
            <person name="Martindale M.Q."/>
            <person name="Rokhsar D.S."/>
        </authorList>
    </citation>
    <scope>NUCLEOTIDE SEQUENCE [LARGE SCALE GENOMIC DNA]</scope>
    <source>
        <strain evidence="5">CH2 X CH6</strain>
    </source>
</reference>
<dbReference type="InterPro" id="IPR029070">
    <property type="entry name" value="Chitinase_insertion_sf"/>
</dbReference>
<evidence type="ECO:0000256" key="2">
    <source>
        <dbReference type="ARBA" id="ARBA00040976"/>
    </source>
</evidence>
<organism evidence="4 5">
    <name type="scientific">Nematostella vectensis</name>
    <name type="common">Starlet sea anemone</name>
    <dbReference type="NCBI Taxonomy" id="45351"/>
    <lineage>
        <taxon>Eukaryota</taxon>
        <taxon>Metazoa</taxon>
        <taxon>Cnidaria</taxon>
        <taxon>Anthozoa</taxon>
        <taxon>Hexacorallia</taxon>
        <taxon>Actiniaria</taxon>
        <taxon>Edwardsiidae</taxon>
        <taxon>Nematostella</taxon>
    </lineage>
</organism>
<dbReference type="OMA" id="YSINERI"/>
<proteinExistence type="inferred from homology"/>
<dbReference type="SUPFAM" id="SSF51445">
    <property type="entry name" value="(Trans)glycosidases"/>
    <property type="match status" value="1"/>
</dbReference>
<dbReference type="HOGENOM" id="CLU_035132_2_0_1"/>
<keyword evidence="5" id="KW-1185">Reference proteome</keyword>
<dbReference type="Pfam" id="PF00704">
    <property type="entry name" value="Glyco_hydro_18"/>
    <property type="match status" value="1"/>
</dbReference>
<evidence type="ECO:0000256" key="1">
    <source>
        <dbReference type="ARBA" id="ARBA00009336"/>
    </source>
</evidence>
<evidence type="ECO:0000313" key="5">
    <source>
        <dbReference type="Proteomes" id="UP000001593"/>
    </source>
</evidence>
<dbReference type="Proteomes" id="UP000001593">
    <property type="component" value="Unassembled WGS sequence"/>
</dbReference>
<dbReference type="EMBL" id="DS469747">
    <property type="protein sequence ID" value="EDO34020.1"/>
    <property type="molecule type" value="Genomic_DNA"/>
</dbReference>
<dbReference type="Gene3D" id="3.10.50.10">
    <property type="match status" value="1"/>
</dbReference>
<dbReference type="GO" id="GO:0005975">
    <property type="term" value="P:carbohydrate metabolic process"/>
    <property type="evidence" value="ECO:0007669"/>
    <property type="project" value="InterPro"/>
</dbReference>
<sequence>RGLVTETPRIRDILKHHSKYYKNVSLQNFEGDVLAYVTPWNSHGYDVAKAFGAKFTYVCPVWLQIKRRYKFALEGSHDIDKGWLEDVKKSNDKAKILPRVLFDQWTYNDFHIVLSSEPALTSLVDVVTSFCQNHGFDGVVLEVWSQYSGDTKEGLYLLVSKLADALHKAKMKLILVIPPPIHAGYETNKRGTFDKNDFELLFPVLDGFSLMTYDYSSPGRPGPNAPIAWVNDCVLALSPEAGKQRSKIMMGLNFYGFDYSLPQNASHMYVTLSRYLELLEKNKDGKLTWEKTSAEHLMKFSSAGGDHMVWYPTLKSIQARLDLARDLGVSIAIWEIGQGLDYFYDLL</sequence>
<name>A7SQL0_NEMVE</name>
<dbReference type="SMART" id="SM00636">
    <property type="entry name" value="Glyco_18"/>
    <property type="match status" value="1"/>
</dbReference>
<dbReference type="CDD" id="cd02876">
    <property type="entry name" value="GH18_SI-CLP"/>
    <property type="match status" value="1"/>
</dbReference>
<dbReference type="PROSITE" id="PS51910">
    <property type="entry name" value="GH18_2"/>
    <property type="match status" value="1"/>
</dbReference>
<dbReference type="InterPro" id="IPR011583">
    <property type="entry name" value="Chitinase_II/V-like_cat"/>
</dbReference>
<dbReference type="FunFam" id="3.20.20.80:FF:000028">
    <property type="entry name" value="Chitinase domain-containing protein 1"/>
    <property type="match status" value="1"/>
</dbReference>